<name>A0A5C7EZV6_9PROT</name>
<dbReference type="Gene3D" id="2.60.40.3340">
    <property type="entry name" value="Domain of unknown function DUF4426"/>
    <property type="match status" value="1"/>
</dbReference>
<evidence type="ECO:0000259" key="2">
    <source>
        <dbReference type="Pfam" id="PF14467"/>
    </source>
</evidence>
<feature type="chain" id="PRO_5022814824" evidence="1">
    <location>
        <begin position="22"/>
        <end position="144"/>
    </location>
</feature>
<gene>
    <name evidence="3" type="ORF">FR698_05465</name>
</gene>
<dbReference type="EMBL" id="VPFL01000005">
    <property type="protein sequence ID" value="TXF12675.1"/>
    <property type="molecule type" value="Genomic_DNA"/>
</dbReference>
<evidence type="ECO:0000256" key="1">
    <source>
        <dbReference type="SAM" id="SignalP"/>
    </source>
</evidence>
<dbReference type="Proteomes" id="UP000321201">
    <property type="component" value="Unassembled WGS sequence"/>
</dbReference>
<feature type="domain" description="DUF4426" evidence="2">
    <location>
        <begin position="25"/>
        <end position="143"/>
    </location>
</feature>
<dbReference type="InParanoid" id="A0A5C7EZV6"/>
<accession>A0A5C7EZV6</accession>
<proteinExistence type="predicted"/>
<keyword evidence="1" id="KW-0732">Signal</keyword>
<dbReference type="OrthoDB" id="8563353at2"/>
<comment type="caution">
    <text evidence="3">The sequence shown here is derived from an EMBL/GenBank/DDBJ whole genome shotgun (WGS) entry which is preliminary data.</text>
</comment>
<dbReference type="AlphaFoldDB" id="A0A5C7EZV6"/>
<dbReference type="Pfam" id="PF14467">
    <property type="entry name" value="DUF4426"/>
    <property type="match status" value="1"/>
</dbReference>
<feature type="signal peptide" evidence="1">
    <location>
        <begin position="1"/>
        <end position="21"/>
    </location>
</feature>
<sequence length="144" mass="16022">MSIYRVLFAFATLLLPFGAAAELSKKFGNYEIHYNALATEDLAPDVAKAYGISRSRNAGMLTVAVLKRNADGTLQPVAAEVKATAVTLTARLTTLELKEVRESGAIYYIGEYRLSRPETLRFTLQIQPQGEPRSFNIQFQRSFD</sequence>
<organism evidence="3 4">
    <name type="scientific">Pelomicrobium methylotrophicum</name>
    <dbReference type="NCBI Taxonomy" id="2602750"/>
    <lineage>
        <taxon>Bacteria</taxon>
        <taxon>Pseudomonadati</taxon>
        <taxon>Pseudomonadota</taxon>
        <taxon>Hydrogenophilia</taxon>
        <taxon>Hydrogenophilia incertae sedis</taxon>
        <taxon>Pelomicrobium</taxon>
    </lineage>
</organism>
<evidence type="ECO:0000313" key="3">
    <source>
        <dbReference type="EMBL" id="TXF12675.1"/>
    </source>
</evidence>
<keyword evidence="4" id="KW-1185">Reference proteome</keyword>
<dbReference type="InterPro" id="IPR025218">
    <property type="entry name" value="DUF4426"/>
</dbReference>
<dbReference type="RefSeq" id="WP_147799167.1">
    <property type="nucleotide sequence ID" value="NZ_VPFL01000005.1"/>
</dbReference>
<reference evidence="3 4" key="1">
    <citation type="submission" date="2019-08" db="EMBL/GenBank/DDBJ databases">
        <title>Pelomicrobium methylotrophicum gen. nov., sp. nov. a moderately thermophilic, facultatively anaerobic, lithoautotrophic and methylotrophic bacterium isolated from a terrestrial mud volcano.</title>
        <authorList>
            <person name="Slobodkina G.B."/>
            <person name="Merkel A.Y."/>
            <person name="Slobodkin A.I."/>
        </authorList>
    </citation>
    <scope>NUCLEOTIDE SEQUENCE [LARGE SCALE GENOMIC DNA]</scope>
    <source>
        <strain evidence="3 4">SM250</strain>
    </source>
</reference>
<evidence type="ECO:0000313" key="4">
    <source>
        <dbReference type="Proteomes" id="UP000321201"/>
    </source>
</evidence>
<protein>
    <submittedName>
        <fullName evidence="3">DUF4426 domain-containing protein</fullName>
    </submittedName>
</protein>